<feature type="region of interest" description="Disordered" evidence="18">
    <location>
        <begin position="343"/>
        <end position="376"/>
    </location>
</feature>
<feature type="compositionally biased region" description="Low complexity" evidence="18">
    <location>
        <begin position="343"/>
        <end position="366"/>
    </location>
</feature>
<feature type="non-terminal residue" evidence="21">
    <location>
        <position position="376"/>
    </location>
</feature>
<keyword evidence="9" id="KW-0378">Hydrolase</keyword>
<protein>
    <recommendedName>
        <fullName evidence="3">chitinase</fullName>
        <ecNumber evidence="3">3.2.1.14</ecNumber>
    </recommendedName>
</protein>
<evidence type="ECO:0000256" key="10">
    <source>
        <dbReference type="ARBA" id="ARBA00023136"/>
    </source>
</evidence>
<evidence type="ECO:0000313" key="22">
    <source>
        <dbReference type="Proteomes" id="UP000283841"/>
    </source>
</evidence>
<dbReference type="GeneID" id="39596878"/>
<keyword evidence="8 19" id="KW-0732">Signal</keyword>
<proteinExistence type="inferred from homology"/>
<keyword evidence="11" id="KW-0325">Glycoprotein</keyword>
<evidence type="ECO:0000256" key="7">
    <source>
        <dbReference type="ARBA" id="ARBA00022679"/>
    </source>
</evidence>
<reference evidence="21 22" key="1">
    <citation type="journal article" date="2018" name="Front. Microbiol.">
        <title>Genomic and genetic insights into a cosmopolitan fungus, Paecilomyces variotii (Eurotiales).</title>
        <authorList>
            <person name="Urquhart A.S."/>
            <person name="Mondo S.J."/>
            <person name="Makela M.R."/>
            <person name="Hane J.K."/>
            <person name="Wiebenga A."/>
            <person name="He G."/>
            <person name="Mihaltcheva S."/>
            <person name="Pangilinan J."/>
            <person name="Lipzen A."/>
            <person name="Barry K."/>
            <person name="de Vries R.P."/>
            <person name="Grigoriev I.V."/>
            <person name="Idnurm A."/>
        </authorList>
    </citation>
    <scope>NUCLEOTIDE SEQUENCE [LARGE SCALE GENOMIC DNA]</scope>
    <source>
        <strain evidence="21 22">CBS 101075</strain>
    </source>
</reference>
<comment type="catalytic activity">
    <reaction evidence="1">
        <text>Random endo-hydrolysis of N-acetyl-beta-D-glucosaminide (1-&gt;4)-beta-linkages in chitin and chitodextrins.</text>
        <dbReference type="EC" id="3.2.1.14"/>
    </reaction>
</comment>
<accession>A0A443HRC5</accession>
<keyword evidence="5" id="KW-0336">GPI-anchor</keyword>
<dbReference type="Gene3D" id="2.60.120.200">
    <property type="match status" value="1"/>
</dbReference>
<keyword evidence="10" id="KW-0472">Membrane</keyword>
<dbReference type="InterPro" id="IPR013320">
    <property type="entry name" value="ConA-like_dom_sf"/>
</dbReference>
<comment type="function">
    <text evidence="16">Dual chitinase/transglycosylase that plays a role in cell wall architecture. Chitinase and transglycosylase activities are coupled. Required for the polysaccharide cross-linking at the septa and the cell wall. More specifically, transfers chitin to 1,6-beta-glucan in the cell wall.</text>
</comment>
<dbReference type="InterPro" id="IPR000757">
    <property type="entry name" value="Beta-glucanase-like"/>
</dbReference>
<dbReference type="VEuPathDB" id="FungiDB:C8Q69DRAFT_380180"/>
<evidence type="ECO:0000256" key="11">
    <source>
        <dbReference type="ARBA" id="ARBA00023180"/>
    </source>
</evidence>
<evidence type="ECO:0000256" key="13">
    <source>
        <dbReference type="ARBA" id="ARBA00023295"/>
    </source>
</evidence>
<evidence type="ECO:0000256" key="4">
    <source>
        <dbReference type="ARBA" id="ARBA00022475"/>
    </source>
</evidence>
<keyword evidence="7" id="KW-0808">Transferase</keyword>
<evidence type="ECO:0000259" key="20">
    <source>
        <dbReference type="PROSITE" id="PS51762"/>
    </source>
</evidence>
<dbReference type="PROSITE" id="PS00026">
    <property type="entry name" value="CHIT_BIND_I_1"/>
    <property type="match status" value="1"/>
</dbReference>
<dbReference type="SUPFAM" id="SSF49899">
    <property type="entry name" value="Concanavalin A-like lectins/glucanases"/>
    <property type="match status" value="1"/>
</dbReference>
<dbReference type="Pfam" id="PF00722">
    <property type="entry name" value="Glyco_hydro_16"/>
    <property type="match status" value="1"/>
</dbReference>
<dbReference type="STRING" id="264951.A0A443HRC5"/>
<dbReference type="InterPro" id="IPR017168">
    <property type="entry name" value="CHR-like"/>
</dbReference>
<organism evidence="21 22">
    <name type="scientific">Byssochlamys spectabilis</name>
    <name type="common">Paecilomyces variotii</name>
    <dbReference type="NCBI Taxonomy" id="264951"/>
    <lineage>
        <taxon>Eukaryota</taxon>
        <taxon>Fungi</taxon>
        <taxon>Dikarya</taxon>
        <taxon>Ascomycota</taxon>
        <taxon>Pezizomycotina</taxon>
        <taxon>Eurotiomycetes</taxon>
        <taxon>Eurotiomycetidae</taxon>
        <taxon>Eurotiales</taxon>
        <taxon>Thermoascaceae</taxon>
        <taxon>Paecilomyces</taxon>
    </lineage>
</organism>
<dbReference type="CDD" id="cd02183">
    <property type="entry name" value="GH16_fungal_CRH1_transglycosylase"/>
    <property type="match status" value="1"/>
</dbReference>
<gene>
    <name evidence="21" type="ORF">C8Q69DRAFT_380180</name>
</gene>
<dbReference type="GO" id="GO:0016757">
    <property type="term" value="F:glycosyltransferase activity"/>
    <property type="evidence" value="ECO:0007669"/>
    <property type="project" value="UniProtKB-KW"/>
</dbReference>
<dbReference type="AlphaFoldDB" id="A0A443HRC5"/>
<evidence type="ECO:0000256" key="8">
    <source>
        <dbReference type="ARBA" id="ARBA00022729"/>
    </source>
</evidence>
<evidence type="ECO:0000256" key="1">
    <source>
        <dbReference type="ARBA" id="ARBA00000822"/>
    </source>
</evidence>
<dbReference type="GO" id="GO:0009277">
    <property type="term" value="C:fungal-type cell wall"/>
    <property type="evidence" value="ECO:0007669"/>
    <property type="project" value="UniProtKB-ARBA"/>
</dbReference>
<sequence>LTTVIALFIIRAVVSTALTCGGGTKCPMDTPCCSQYGECGTGSYCLGGCDPINSNTLNSCAPEPICKSNSFTNFESLSDFTLNTKYLGNASASDWMYSGQPLVSDGNLLLTMAKDTVGTVLSYNHYIWYGRVSTKMKTSRDAGVVTAFILLSDVKDEIDVEFIGVDLRTAQLNYFYQGITGQHLEVNATIDSDSFENFHTYEVDWTPDAITWYVDGESVRTLLREDTYNATSGDYMFPQTPSRLEMSVWPGGLSTNAPGTIAWAGGEISWDTADIKDPGYYYATISEVNITCYDPPAGANSQGDKSYIYIDSAGTNNTVMITNEGTVLSSFEATGTNMTAGATVSSSATSGSDGVSGTSSGSSVTGFVQGNGSSQS</sequence>
<feature type="domain" description="GH16" evidence="20">
    <location>
        <begin position="56"/>
        <end position="287"/>
    </location>
</feature>
<dbReference type="EMBL" id="RCNU01000007">
    <property type="protein sequence ID" value="RWQ94344.1"/>
    <property type="molecule type" value="Genomic_DNA"/>
</dbReference>
<keyword evidence="12" id="KW-0449">Lipoprotein</keyword>
<feature type="chain" id="PRO_5019458375" description="chitinase" evidence="19">
    <location>
        <begin position="18"/>
        <end position="376"/>
    </location>
</feature>
<feature type="active site" description="Proton donor" evidence="17">
    <location>
        <position position="161"/>
    </location>
</feature>
<dbReference type="GO" id="GO:0098552">
    <property type="term" value="C:side of membrane"/>
    <property type="evidence" value="ECO:0007669"/>
    <property type="project" value="UniProtKB-KW"/>
</dbReference>
<evidence type="ECO:0000256" key="16">
    <source>
        <dbReference type="ARBA" id="ARBA00093308"/>
    </source>
</evidence>
<dbReference type="InterPro" id="IPR050546">
    <property type="entry name" value="Glycosyl_Hydrlase_16"/>
</dbReference>
<comment type="subcellular location">
    <subcellularLocation>
        <location evidence="2">Cell membrane</location>
        <topology evidence="2">Lipid-anchor</topology>
        <topology evidence="2">GPI-anchor</topology>
    </subcellularLocation>
</comment>
<feature type="active site" description="Nucleophile" evidence="17">
    <location>
        <position position="157"/>
    </location>
</feature>
<dbReference type="GO" id="GO:0031505">
    <property type="term" value="P:fungal-type cell wall organization"/>
    <property type="evidence" value="ECO:0007669"/>
    <property type="project" value="TreeGrafter"/>
</dbReference>
<dbReference type="InterPro" id="IPR018371">
    <property type="entry name" value="Chitin-binding_1_CS"/>
</dbReference>
<evidence type="ECO:0000256" key="3">
    <source>
        <dbReference type="ARBA" id="ARBA00012729"/>
    </source>
</evidence>
<evidence type="ECO:0000256" key="19">
    <source>
        <dbReference type="SAM" id="SignalP"/>
    </source>
</evidence>
<evidence type="ECO:0000256" key="5">
    <source>
        <dbReference type="ARBA" id="ARBA00022622"/>
    </source>
</evidence>
<evidence type="ECO:0000256" key="15">
    <source>
        <dbReference type="ARBA" id="ARBA00038074"/>
    </source>
</evidence>
<dbReference type="FunFam" id="2.60.120.200:FF:000159">
    <property type="entry name" value="Glycosidase"/>
    <property type="match status" value="1"/>
</dbReference>
<keyword evidence="13" id="KW-0326">Glycosidase</keyword>
<evidence type="ECO:0000256" key="9">
    <source>
        <dbReference type="ARBA" id="ARBA00022801"/>
    </source>
</evidence>
<evidence type="ECO:0000256" key="18">
    <source>
        <dbReference type="SAM" id="MobiDB-lite"/>
    </source>
</evidence>
<dbReference type="PANTHER" id="PTHR10963:SF22">
    <property type="entry name" value="GLYCOSIDASE CRH2-RELATED"/>
    <property type="match status" value="1"/>
</dbReference>
<dbReference type="GO" id="GO:0008061">
    <property type="term" value="F:chitin binding"/>
    <property type="evidence" value="ECO:0007669"/>
    <property type="project" value="InterPro"/>
</dbReference>
<dbReference type="PIRSF" id="PIRSF037299">
    <property type="entry name" value="Glycosidase_CRH1_prd"/>
    <property type="match status" value="1"/>
</dbReference>
<evidence type="ECO:0000313" key="21">
    <source>
        <dbReference type="EMBL" id="RWQ94344.1"/>
    </source>
</evidence>
<evidence type="ECO:0000256" key="2">
    <source>
        <dbReference type="ARBA" id="ARBA00004609"/>
    </source>
</evidence>
<keyword evidence="6" id="KW-0328">Glycosyltransferase</keyword>
<keyword evidence="22" id="KW-1185">Reference proteome</keyword>
<dbReference type="PROSITE" id="PS51762">
    <property type="entry name" value="GH16_2"/>
    <property type="match status" value="1"/>
</dbReference>
<evidence type="ECO:0000256" key="12">
    <source>
        <dbReference type="ARBA" id="ARBA00023288"/>
    </source>
</evidence>
<dbReference type="GO" id="GO:0005886">
    <property type="term" value="C:plasma membrane"/>
    <property type="evidence" value="ECO:0007669"/>
    <property type="project" value="UniProtKB-SubCell"/>
</dbReference>
<evidence type="ECO:0000256" key="17">
    <source>
        <dbReference type="PIRSR" id="PIRSR037299-1"/>
    </source>
</evidence>
<name>A0A443HRC5_BYSSP</name>
<feature type="signal peptide" evidence="19">
    <location>
        <begin position="1"/>
        <end position="17"/>
    </location>
</feature>
<dbReference type="GO" id="GO:0008843">
    <property type="term" value="F:endochitinase activity"/>
    <property type="evidence" value="ECO:0007669"/>
    <property type="project" value="UniProtKB-EC"/>
</dbReference>
<keyword evidence="14" id="KW-0961">Cell wall biogenesis/degradation</keyword>
<dbReference type="PANTHER" id="PTHR10963">
    <property type="entry name" value="GLYCOSYL HYDROLASE-RELATED"/>
    <property type="match status" value="1"/>
</dbReference>
<dbReference type="GO" id="GO:0005975">
    <property type="term" value="P:carbohydrate metabolic process"/>
    <property type="evidence" value="ECO:0007669"/>
    <property type="project" value="InterPro"/>
</dbReference>
<feature type="non-terminal residue" evidence="21">
    <location>
        <position position="1"/>
    </location>
</feature>
<dbReference type="RefSeq" id="XP_028483989.1">
    <property type="nucleotide sequence ID" value="XM_028627601.1"/>
</dbReference>
<keyword evidence="4" id="KW-1003">Cell membrane</keyword>
<evidence type="ECO:0000256" key="6">
    <source>
        <dbReference type="ARBA" id="ARBA00022676"/>
    </source>
</evidence>
<dbReference type="Proteomes" id="UP000283841">
    <property type="component" value="Unassembled WGS sequence"/>
</dbReference>
<dbReference type="EC" id="3.2.1.14" evidence="3"/>
<comment type="caution">
    <text evidence="21">The sequence shown here is derived from an EMBL/GenBank/DDBJ whole genome shotgun (WGS) entry which is preliminary data.</text>
</comment>
<comment type="similarity">
    <text evidence="15">Belongs to the glycosyl hydrolase 16 family. CRH1 subfamily.</text>
</comment>
<evidence type="ECO:0000256" key="14">
    <source>
        <dbReference type="ARBA" id="ARBA00023316"/>
    </source>
</evidence>